<feature type="domain" description="EAL" evidence="1">
    <location>
        <begin position="1"/>
        <end position="223"/>
    </location>
</feature>
<dbReference type="PROSITE" id="PS50883">
    <property type="entry name" value="EAL"/>
    <property type="match status" value="1"/>
</dbReference>
<dbReference type="PANTHER" id="PTHR33525">
    <property type="match status" value="1"/>
</dbReference>
<dbReference type="AlphaFoldDB" id="A0A6I6D928"/>
<dbReference type="InterPro" id="IPR035919">
    <property type="entry name" value="EAL_sf"/>
</dbReference>
<accession>A0A6I6D928</accession>
<dbReference type="SMART" id="SM00052">
    <property type="entry name" value="EAL"/>
    <property type="match status" value="1"/>
</dbReference>
<protein>
    <submittedName>
        <fullName evidence="3">HDOD domain-containing protein</fullName>
    </submittedName>
</protein>
<dbReference type="RefSeq" id="WP_136867642.1">
    <property type="nucleotide sequence ID" value="NZ_CP046415.1"/>
</dbReference>
<sequence length="423" mass="46249">MAQADHNPSNDEAIQRIVQSVRLARQPIVDADLNTVGYELLYRAADADQVARIGNSNQATASTVLNALSEIGLDSLVGGKQAFINVPGKLLHSDVLEGIVAPSVVLEILETVECNEQTAESLRRLKRAGYRIALDDFPPEAIDRPCVAESHYVKFDTLAEGTDRIVAAVPAAHRAGLKVIAEKVEEWDVYDRLRDAGVDFFQGHFVSRPEMVTRPTVRASKANLMGLLILLQDDEAEFGEIVERINTDLALSYRLLRLVNSAAIGLRRQVDSVEEAVRLLGLKAVRSLVYLSALTGVDGKPPALIHNTMIRARFAELLAAQSRLANPPTAFLVGLFSNLDAFYNQPLAQLIEELPLTDDIAKALLEGQGSLGELLEYVRFYEKGQWLEGDGETAVSSLNEVAPNCYLDAVRWDEALRASLGGP</sequence>
<evidence type="ECO:0000259" key="2">
    <source>
        <dbReference type="PROSITE" id="PS51833"/>
    </source>
</evidence>
<dbReference type="EMBL" id="CP046415">
    <property type="protein sequence ID" value="QGT77962.1"/>
    <property type="molecule type" value="Genomic_DNA"/>
</dbReference>
<reference evidence="3 4" key="1">
    <citation type="submission" date="2019-11" db="EMBL/GenBank/DDBJ databases">
        <authorList>
            <person name="Zhang J."/>
            <person name="Sun C."/>
        </authorList>
    </citation>
    <scope>NUCLEOTIDE SEQUENCE [LARGE SCALE GENOMIC DNA]</scope>
    <source>
        <strain evidence="4">sp2</strain>
    </source>
</reference>
<dbReference type="PANTHER" id="PTHR33525:SF4">
    <property type="entry name" value="CYCLIC DI-GMP PHOSPHODIESTERASE CDGJ"/>
    <property type="match status" value="1"/>
</dbReference>
<dbReference type="PIRSF" id="PIRSF003180">
    <property type="entry name" value="DiGMPpdiest_YuxH"/>
    <property type="match status" value="1"/>
</dbReference>
<dbReference type="Pfam" id="PF08668">
    <property type="entry name" value="HDOD"/>
    <property type="match status" value="1"/>
</dbReference>
<dbReference type="Proteomes" id="UP000427716">
    <property type="component" value="Chromosome"/>
</dbReference>
<evidence type="ECO:0000259" key="1">
    <source>
        <dbReference type="PROSITE" id="PS50883"/>
    </source>
</evidence>
<keyword evidence="4" id="KW-1185">Reference proteome</keyword>
<dbReference type="InterPro" id="IPR052340">
    <property type="entry name" value="RNase_Y/CdgJ"/>
</dbReference>
<dbReference type="Pfam" id="PF00563">
    <property type="entry name" value="EAL"/>
    <property type="match status" value="1"/>
</dbReference>
<dbReference type="InterPro" id="IPR001633">
    <property type="entry name" value="EAL_dom"/>
</dbReference>
<name>A0A6I6D928_9GAMM</name>
<dbReference type="Gene3D" id="1.10.3210.10">
    <property type="entry name" value="Hypothetical protein af1432"/>
    <property type="match status" value="1"/>
</dbReference>
<evidence type="ECO:0000313" key="4">
    <source>
        <dbReference type="Proteomes" id="UP000427716"/>
    </source>
</evidence>
<dbReference type="PROSITE" id="PS51833">
    <property type="entry name" value="HDOD"/>
    <property type="match status" value="1"/>
</dbReference>
<dbReference type="SUPFAM" id="SSF109604">
    <property type="entry name" value="HD-domain/PDEase-like"/>
    <property type="match status" value="1"/>
</dbReference>
<dbReference type="InterPro" id="IPR014408">
    <property type="entry name" value="dGMP_Pdiesterase_EAL/HD-GYP"/>
</dbReference>
<dbReference type="InterPro" id="IPR013976">
    <property type="entry name" value="HDOD"/>
</dbReference>
<proteinExistence type="predicted"/>
<organism evidence="3 4">
    <name type="scientific">Guyparkeria halophila</name>
    <dbReference type="NCBI Taxonomy" id="47960"/>
    <lineage>
        <taxon>Bacteria</taxon>
        <taxon>Pseudomonadati</taxon>
        <taxon>Pseudomonadota</taxon>
        <taxon>Gammaproteobacteria</taxon>
        <taxon>Chromatiales</taxon>
        <taxon>Thioalkalibacteraceae</taxon>
        <taxon>Guyparkeria</taxon>
    </lineage>
</organism>
<dbReference type="SUPFAM" id="SSF141868">
    <property type="entry name" value="EAL domain-like"/>
    <property type="match status" value="1"/>
</dbReference>
<feature type="domain" description="HDOD" evidence="2">
    <location>
        <begin position="214"/>
        <end position="402"/>
    </location>
</feature>
<evidence type="ECO:0000313" key="3">
    <source>
        <dbReference type="EMBL" id="QGT77962.1"/>
    </source>
</evidence>
<dbReference type="KEGG" id="ghl:GM160_03090"/>
<dbReference type="Gene3D" id="3.20.20.450">
    <property type="entry name" value="EAL domain"/>
    <property type="match status" value="1"/>
</dbReference>
<gene>
    <name evidence="3" type="ORF">GM160_03090</name>
</gene>